<proteinExistence type="predicted"/>
<feature type="region of interest" description="Disordered" evidence="1">
    <location>
        <begin position="115"/>
        <end position="147"/>
    </location>
</feature>
<dbReference type="AlphaFoldDB" id="A0A438GAG0"/>
<comment type="caution">
    <text evidence="2">The sequence shown here is derived from an EMBL/GenBank/DDBJ whole genome shotgun (WGS) entry which is preliminary data.</text>
</comment>
<accession>A0A438GAG0</accession>
<dbReference type="Proteomes" id="UP000288805">
    <property type="component" value="Unassembled WGS sequence"/>
</dbReference>
<evidence type="ECO:0000313" key="2">
    <source>
        <dbReference type="EMBL" id="RVW69205.1"/>
    </source>
</evidence>
<gene>
    <name evidence="2" type="ORF">CK203_060823</name>
</gene>
<evidence type="ECO:0000313" key="3">
    <source>
        <dbReference type="Proteomes" id="UP000288805"/>
    </source>
</evidence>
<name>A0A438GAG0_VITVI</name>
<reference evidence="2 3" key="1">
    <citation type="journal article" date="2018" name="PLoS Genet.">
        <title>Population sequencing reveals clonal diversity and ancestral inbreeding in the grapevine cultivar Chardonnay.</title>
        <authorList>
            <person name="Roach M.J."/>
            <person name="Johnson D.L."/>
            <person name="Bohlmann J."/>
            <person name="van Vuuren H.J."/>
            <person name="Jones S.J."/>
            <person name="Pretorius I.S."/>
            <person name="Schmidt S.A."/>
            <person name="Borneman A.R."/>
        </authorList>
    </citation>
    <scope>NUCLEOTIDE SEQUENCE [LARGE SCALE GENOMIC DNA]</scope>
    <source>
        <strain evidence="3">cv. Chardonnay</strain>
        <tissue evidence="2">Leaf</tissue>
    </source>
</reference>
<organism evidence="2 3">
    <name type="scientific">Vitis vinifera</name>
    <name type="common">Grape</name>
    <dbReference type="NCBI Taxonomy" id="29760"/>
    <lineage>
        <taxon>Eukaryota</taxon>
        <taxon>Viridiplantae</taxon>
        <taxon>Streptophyta</taxon>
        <taxon>Embryophyta</taxon>
        <taxon>Tracheophyta</taxon>
        <taxon>Spermatophyta</taxon>
        <taxon>Magnoliopsida</taxon>
        <taxon>eudicotyledons</taxon>
        <taxon>Gunneridae</taxon>
        <taxon>Pentapetalae</taxon>
        <taxon>rosids</taxon>
        <taxon>Vitales</taxon>
        <taxon>Vitaceae</taxon>
        <taxon>Viteae</taxon>
        <taxon>Vitis</taxon>
    </lineage>
</organism>
<evidence type="ECO:0000256" key="1">
    <source>
        <dbReference type="SAM" id="MobiDB-lite"/>
    </source>
</evidence>
<dbReference type="EMBL" id="QGNW01000504">
    <property type="protein sequence ID" value="RVW69205.1"/>
    <property type="molecule type" value="Genomic_DNA"/>
</dbReference>
<sequence>MKGCLPFLFKRPPTPSFFCSSFHKHSCHCESPLPPCNLTPLHSIPSPTSISLQKTHSALPQNKDSRIVFHFRHGADSRSLSRPFTETHHEAESLLCLGTTTSRLESLEQRLSAKRARISGPGESFRASEHPTDSKLPTDLSPESIIRPPMPELQDSCDLLQRYHLEHLMTPREFFYPIVTLEFYQSMTTRGVRSPTVIHFTIDGRHGVLEARQIAEALHIPFKQRILLFSASGPTYLRGTWFTYYLGDLY</sequence>
<protein>
    <submittedName>
        <fullName evidence="2">Uncharacterized protein</fullName>
    </submittedName>
</protein>